<keyword evidence="2" id="KW-1133">Transmembrane helix</keyword>
<name>A0A9W7SSE6_9PEZI</name>
<dbReference type="EMBL" id="RIBY02001864">
    <property type="protein sequence ID" value="KAH9827732.1"/>
    <property type="molecule type" value="Genomic_DNA"/>
</dbReference>
<feature type="compositionally biased region" description="Polar residues" evidence="1">
    <location>
        <begin position="55"/>
        <end position="68"/>
    </location>
</feature>
<feature type="region of interest" description="Disordered" evidence="1">
    <location>
        <begin position="218"/>
        <end position="326"/>
    </location>
</feature>
<evidence type="ECO:0000313" key="4">
    <source>
        <dbReference type="Proteomes" id="UP001138500"/>
    </source>
</evidence>
<feature type="compositionally biased region" description="Polar residues" evidence="1">
    <location>
        <begin position="99"/>
        <end position="126"/>
    </location>
</feature>
<proteinExistence type="predicted"/>
<keyword evidence="2" id="KW-0472">Membrane</keyword>
<evidence type="ECO:0000256" key="2">
    <source>
        <dbReference type="SAM" id="Phobius"/>
    </source>
</evidence>
<sequence>MTAQFAGLETRPEFSSDASRTPEETSPSTVTALTSNSGESGVSTPASPASAHEPVSSTVLNGQETPPSTVYDGRETPTSTAFNGQETPTSTGYHGRETPTPTADHNGSPTSDSASNRTLSSDEGISQSAGLTSSAKIGLGIGLGVGLPLLIVIAALCLLALRKRQHRRAPGPYGPVTTNEKALDGRSLSSTSPPHEMHAVGSRGPFLAAADMAPAVHADRRPNRPDPHRSPPPSSAAGGRVSLESPLSPHHGAYQRRDLGYTSPPRHDPAPRLDLSVARPSLSVSETDRLDLHGRDPEESRSPVSPVSNLSPVTSRPASLMRGEAG</sequence>
<protein>
    <recommendedName>
        <fullName evidence="5">Mid2 domain-containing protein</fullName>
    </recommendedName>
</protein>
<keyword evidence="4" id="KW-1185">Reference proteome</keyword>
<accession>A0A9W7SSE6</accession>
<feature type="compositionally biased region" description="Basic and acidic residues" evidence="1">
    <location>
        <begin position="218"/>
        <end position="229"/>
    </location>
</feature>
<evidence type="ECO:0008006" key="5">
    <source>
        <dbReference type="Google" id="ProtNLM"/>
    </source>
</evidence>
<reference evidence="3 4" key="1">
    <citation type="journal article" date="2018" name="IMA Fungus">
        <title>IMA Genome-F 10: Nine draft genome sequences of Claviceps purpurea s.lat., including C. arundinis, C. humidiphila, and C. cf. spartinae, pseudomolecules for the pitch canker pathogen Fusarium circinatum, draft genome of Davidsoniella eucalypti, Grosmannia galeiformis, Quambalaria eucalypti, and Teratosphaeria destructans.</title>
        <authorList>
            <person name="Wingfield B.D."/>
            <person name="Liu M."/>
            <person name="Nguyen H.D."/>
            <person name="Lane F.A."/>
            <person name="Morgan S.W."/>
            <person name="De Vos L."/>
            <person name="Wilken P.M."/>
            <person name="Duong T.A."/>
            <person name="Aylward J."/>
            <person name="Coetzee M.P."/>
            <person name="Dadej K."/>
            <person name="De Beer Z.W."/>
            <person name="Findlay W."/>
            <person name="Havenga M."/>
            <person name="Kolarik M."/>
            <person name="Menzies J.G."/>
            <person name="Naidoo K."/>
            <person name="Pochopski O."/>
            <person name="Shoukouhi P."/>
            <person name="Santana Q.C."/>
            <person name="Seifert K.A."/>
            <person name="Soal N."/>
            <person name="Steenkamp E.T."/>
            <person name="Tatham C.T."/>
            <person name="van der Nest M.A."/>
            <person name="Wingfield M.J."/>
        </authorList>
    </citation>
    <scope>NUCLEOTIDE SEQUENCE [LARGE SCALE GENOMIC DNA]</scope>
    <source>
        <strain evidence="3">CMW44962</strain>
    </source>
</reference>
<feature type="compositionally biased region" description="Low complexity" evidence="1">
    <location>
        <begin position="302"/>
        <end position="315"/>
    </location>
</feature>
<evidence type="ECO:0000256" key="1">
    <source>
        <dbReference type="SAM" id="MobiDB-lite"/>
    </source>
</evidence>
<dbReference type="Proteomes" id="UP001138500">
    <property type="component" value="Unassembled WGS sequence"/>
</dbReference>
<feature type="compositionally biased region" description="Polar residues" evidence="1">
    <location>
        <begin position="16"/>
        <end position="47"/>
    </location>
</feature>
<dbReference type="OrthoDB" id="10565659at2759"/>
<comment type="caution">
    <text evidence="3">The sequence shown here is derived from an EMBL/GenBank/DDBJ whole genome shotgun (WGS) entry which is preliminary data.</text>
</comment>
<feature type="compositionally biased region" description="Basic and acidic residues" evidence="1">
    <location>
        <begin position="255"/>
        <end position="271"/>
    </location>
</feature>
<feature type="region of interest" description="Disordered" evidence="1">
    <location>
        <begin position="168"/>
        <end position="201"/>
    </location>
</feature>
<feature type="transmembrane region" description="Helical" evidence="2">
    <location>
        <begin position="137"/>
        <end position="161"/>
    </location>
</feature>
<feature type="compositionally biased region" description="Basic and acidic residues" evidence="1">
    <location>
        <begin position="286"/>
        <end position="301"/>
    </location>
</feature>
<dbReference type="AlphaFoldDB" id="A0A9W7SSE6"/>
<evidence type="ECO:0000313" key="3">
    <source>
        <dbReference type="EMBL" id="KAH9827732.1"/>
    </source>
</evidence>
<reference evidence="3 4" key="2">
    <citation type="journal article" date="2021" name="Curr. Genet.">
        <title>Genetic response to nitrogen starvation in the aggressive Eucalyptus foliar pathogen Teratosphaeria destructans.</title>
        <authorList>
            <person name="Havenga M."/>
            <person name="Wingfield B.D."/>
            <person name="Wingfield M.J."/>
            <person name="Dreyer L.L."/>
            <person name="Roets F."/>
            <person name="Aylward J."/>
        </authorList>
    </citation>
    <scope>NUCLEOTIDE SEQUENCE [LARGE SCALE GENOMIC DNA]</scope>
    <source>
        <strain evidence="3">CMW44962</strain>
    </source>
</reference>
<organism evidence="3 4">
    <name type="scientific">Teratosphaeria destructans</name>
    <dbReference type="NCBI Taxonomy" id="418781"/>
    <lineage>
        <taxon>Eukaryota</taxon>
        <taxon>Fungi</taxon>
        <taxon>Dikarya</taxon>
        <taxon>Ascomycota</taxon>
        <taxon>Pezizomycotina</taxon>
        <taxon>Dothideomycetes</taxon>
        <taxon>Dothideomycetidae</taxon>
        <taxon>Mycosphaerellales</taxon>
        <taxon>Teratosphaeriaceae</taxon>
        <taxon>Teratosphaeria</taxon>
    </lineage>
</organism>
<feature type="region of interest" description="Disordered" evidence="1">
    <location>
        <begin position="1"/>
        <end position="126"/>
    </location>
</feature>
<keyword evidence="2" id="KW-0812">Transmembrane</keyword>
<gene>
    <name evidence="3" type="ORF">Tdes44962_MAKER09662</name>
</gene>
<feature type="compositionally biased region" description="Polar residues" evidence="1">
    <location>
        <begin position="76"/>
        <end position="92"/>
    </location>
</feature>